<evidence type="ECO:0000313" key="2">
    <source>
        <dbReference type="EMBL" id="MBA8816376.1"/>
    </source>
</evidence>
<dbReference type="Proteomes" id="UP000526083">
    <property type="component" value="Unassembled WGS sequence"/>
</dbReference>
<organism evidence="2 3">
    <name type="scientific">Microbacterium halimionae</name>
    <dbReference type="NCBI Taxonomy" id="1526413"/>
    <lineage>
        <taxon>Bacteria</taxon>
        <taxon>Bacillati</taxon>
        <taxon>Actinomycetota</taxon>
        <taxon>Actinomycetes</taxon>
        <taxon>Micrococcales</taxon>
        <taxon>Microbacteriaceae</taxon>
        <taxon>Microbacterium</taxon>
    </lineage>
</organism>
<keyword evidence="3" id="KW-1185">Reference proteome</keyword>
<protein>
    <submittedName>
        <fullName evidence="2">DNA-binding transcriptional ArsR family regulator</fullName>
    </submittedName>
</protein>
<sequence length="292" mass="33060">MTDISSAPLDNSDAATPAATREFMTKLSGRGYAQYRHILVQLPDKDEPRASTLARMVTGRRHRELILYMLLVSSWGWLEANREPLSADVWIRALTASGGLTWSGSTLSRSWKHLEELGLLEKRERDDRLVRVTPRREDGNDSYTLPAGRTDRQNTYFTLPDAFWNDELFAKLSMPGLAVLLVVAKETSNQSEVWFTYDRMDEWYGLKARTVQTGVKELRALGLLDIREEIVTAPLSPTGKTVRTFYSLAAPYSYEARAAMQAKAQKETRARARKSSTKVAMKPTRPSRKANK</sequence>
<gene>
    <name evidence="2" type="ORF">FHX48_001449</name>
</gene>
<dbReference type="GO" id="GO:0003677">
    <property type="term" value="F:DNA binding"/>
    <property type="evidence" value="ECO:0007669"/>
    <property type="project" value="UniProtKB-KW"/>
</dbReference>
<dbReference type="EMBL" id="JACGWY010000002">
    <property type="protein sequence ID" value="MBA8816376.1"/>
    <property type="molecule type" value="Genomic_DNA"/>
</dbReference>
<name>A0A7W3JP50_9MICO</name>
<accession>A0A7W3JP50</accession>
<reference evidence="2 3" key="1">
    <citation type="submission" date="2020-07" db="EMBL/GenBank/DDBJ databases">
        <title>Sequencing the genomes of 1000 actinobacteria strains.</title>
        <authorList>
            <person name="Klenk H.-P."/>
        </authorList>
    </citation>
    <scope>NUCLEOTIDE SEQUENCE [LARGE SCALE GENOMIC DNA]</scope>
    <source>
        <strain evidence="2 3">DSM 27576</strain>
    </source>
</reference>
<dbReference type="RefSeq" id="WP_167050154.1">
    <property type="nucleotide sequence ID" value="NZ_JAAOZB010000002.1"/>
</dbReference>
<feature type="region of interest" description="Disordered" evidence="1">
    <location>
        <begin position="263"/>
        <end position="292"/>
    </location>
</feature>
<proteinExistence type="predicted"/>
<comment type="caution">
    <text evidence="2">The sequence shown here is derived from an EMBL/GenBank/DDBJ whole genome shotgun (WGS) entry which is preliminary data.</text>
</comment>
<evidence type="ECO:0000256" key="1">
    <source>
        <dbReference type="SAM" id="MobiDB-lite"/>
    </source>
</evidence>
<keyword evidence="2" id="KW-0238">DNA-binding</keyword>
<evidence type="ECO:0000313" key="3">
    <source>
        <dbReference type="Proteomes" id="UP000526083"/>
    </source>
</evidence>
<dbReference type="AlphaFoldDB" id="A0A7W3JP50"/>